<feature type="non-terminal residue" evidence="9">
    <location>
        <position position="1"/>
    </location>
</feature>
<evidence type="ECO:0000313" key="10">
    <source>
        <dbReference type="Proteomes" id="UP000572325"/>
    </source>
</evidence>
<dbReference type="PANTHER" id="PTHR19433">
    <property type="entry name" value="T-CELL RECEPTOR ALPHA CHAIN V REGION-RELATED"/>
    <property type="match status" value="1"/>
</dbReference>
<dbReference type="GO" id="GO:0009617">
    <property type="term" value="P:response to bacterium"/>
    <property type="evidence" value="ECO:0007669"/>
    <property type="project" value="TreeGrafter"/>
</dbReference>
<dbReference type="AlphaFoldDB" id="A0A7K9SB32"/>
<evidence type="ECO:0000256" key="5">
    <source>
        <dbReference type="ARBA" id="ARBA00023136"/>
    </source>
</evidence>
<protein>
    <submittedName>
        <fullName evidence="9">TVAZ2 protein</fullName>
    </submittedName>
</protein>
<accession>A0A7K9SB32</accession>
<keyword evidence="4" id="KW-0391">Immunity</keyword>
<sequence>FSVEGAMVRAQVQQWPTLKTTEGTSINISCSHPKIQGTDFIQWYRQLSGREPELLVSTLKEFEELPDIGGQLSVSGDQRRSWLWLGRPWRGDAAVYYCALGP</sequence>
<proteinExistence type="predicted"/>
<evidence type="ECO:0000256" key="1">
    <source>
        <dbReference type="ARBA" id="ARBA00004236"/>
    </source>
</evidence>
<keyword evidence="5" id="KW-0472">Membrane</keyword>
<dbReference type="SUPFAM" id="SSF48726">
    <property type="entry name" value="Immunoglobulin"/>
    <property type="match status" value="1"/>
</dbReference>
<evidence type="ECO:0000256" key="4">
    <source>
        <dbReference type="ARBA" id="ARBA00022859"/>
    </source>
</evidence>
<evidence type="ECO:0000256" key="6">
    <source>
        <dbReference type="ARBA" id="ARBA00023157"/>
    </source>
</evidence>
<evidence type="ECO:0000256" key="7">
    <source>
        <dbReference type="ARBA" id="ARBA00023180"/>
    </source>
</evidence>
<evidence type="ECO:0000259" key="8">
    <source>
        <dbReference type="Pfam" id="PF07686"/>
    </source>
</evidence>
<evidence type="ECO:0000313" key="9">
    <source>
        <dbReference type="EMBL" id="NXI33405.1"/>
    </source>
</evidence>
<keyword evidence="2" id="KW-1003">Cell membrane</keyword>
<dbReference type="InterPro" id="IPR036179">
    <property type="entry name" value="Ig-like_dom_sf"/>
</dbReference>
<comment type="subcellular location">
    <subcellularLocation>
        <location evidence="1">Cell membrane</location>
    </subcellularLocation>
</comment>
<evidence type="ECO:0000256" key="2">
    <source>
        <dbReference type="ARBA" id="ARBA00022475"/>
    </source>
</evidence>
<dbReference type="GO" id="GO:0002376">
    <property type="term" value="P:immune system process"/>
    <property type="evidence" value="ECO:0007669"/>
    <property type="project" value="UniProtKB-KW"/>
</dbReference>
<evidence type="ECO:0000256" key="3">
    <source>
        <dbReference type="ARBA" id="ARBA00022729"/>
    </source>
</evidence>
<dbReference type="PANTHER" id="PTHR19433:SF111">
    <property type="entry name" value="T CELL RECEPTOR ALPHA VARIABLE 4"/>
    <property type="match status" value="1"/>
</dbReference>
<dbReference type="Proteomes" id="UP000572325">
    <property type="component" value="Unassembled WGS sequence"/>
</dbReference>
<keyword evidence="7" id="KW-0325">Glycoprotein</keyword>
<dbReference type="Gene3D" id="2.60.40.10">
    <property type="entry name" value="Immunoglobulins"/>
    <property type="match status" value="1"/>
</dbReference>
<comment type="caution">
    <text evidence="9">The sequence shown here is derived from an EMBL/GenBank/DDBJ whole genome shotgun (WGS) entry which is preliminary data.</text>
</comment>
<feature type="non-terminal residue" evidence="9">
    <location>
        <position position="102"/>
    </location>
</feature>
<dbReference type="Pfam" id="PF07686">
    <property type="entry name" value="V-set"/>
    <property type="match status" value="1"/>
</dbReference>
<dbReference type="InterPro" id="IPR013783">
    <property type="entry name" value="Ig-like_fold"/>
</dbReference>
<name>A0A7K9SB32_9PASS</name>
<keyword evidence="6" id="KW-1015">Disulfide bond</keyword>
<reference evidence="9 10" key="1">
    <citation type="submission" date="2019-09" db="EMBL/GenBank/DDBJ databases">
        <title>Bird 10,000 Genomes (B10K) Project - Family phase.</title>
        <authorList>
            <person name="Zhang G."/>
        </authorList>
    </citation>
    <scope>NUCLEOTIDE SEQUENCE [LARGE SCALE GENOMIC DNA]</scope>
    <source>
        <strain evidence="9">B10K-DU-001-27</strain>
        <tissue evidence="9">Muscle</tissue>
    </source>
</reference>
<organism evidence="9 10">
    <name type="scientific">Sterrhoptilus dennistouni</name>
    <dbReference type="NCBI Taxonomy" id="2585820"/>
    <lineage>
        <taxon>Eukaryota</taxon>
        <taxon>Metazoa</taxon>
        <taxon>Chordata</taxon>
        <taxon>Craniata</taxon>
        <taxon>Vertebrata</taxon>
        <taxon>Euteleostomi</taxon>
        <taxon>Archelosauria</taxon>
        <taxon>Archosauria</taxon>
        <taxon>Dinosauria</taxon>
        <taxon>Saurischia</taxon>
        <taxon>Theropoda</taxon>
        <taxon>Coelurosauria</taxon>
        <taxon>Aves</taxon>
        <taxon>Neognathae</taxon>
        <taxon>Neoaves</taxon>
        <taxon>Telluraves</taxon>
        <taxon>Australaves</taxon>
        <taxon>Passeriformes</taxon>
        <taxon>Sylvioidea</taxon>
        <taxon>Zosteropidae</taxon>
        <taxon>Sterrhoptilus</taxon>
    </lineage>
</organism>
<gene>
    <name evidence="9" type="primary">Trav262_1</name>
    <name evidence="9" type="ORF">STEDEN_R09465</name>
</gene>
<dbReference type="GO" id="GO:0005886">
    <property type="term" value="C:plasma membrane"/>
    <property type="evidence" value="ECO:0007669"/>
    <property type="project" value="UniProtKB-SubCell"/>
</dbReference>
<dbReference type="InterPro" id="IPR052051">
    <property type="entry name" value="TCR_complex_component"/>
</dbReference>
<dbReference type="InterPro" id="IPR013106">
    <property type="entry name" value="Ig_V-set"/>
</dbReference>
<keyword evidence="3" id="KW-0732">Signal</keyword>
<feature type="domain" description="Immunoglobulin V-set" evidence="8">
    <location>
        <begin position="17"/>
        <end position="100"/>
    </location>
</feature>
<keyword evidence="10" id="KW-1185">Reference proteome</keyword>
<dbReference type="EMBL" id="VWZU01019119">
    <property type="protein sequence ID" value="NXI33405.1"/>
    <property type="molecule type" value="Genomic_DNA"/>
</dbReference>